<comment type="similarity">
    <text evidence="2">Belongs to the CD225/Dispanin family.</text>
</comment>
<evidence type="ECO:0000256" key="1">
    <source>
        <dbReference type="ARBA" id="ARBA00004370"/>
    </source>
</evidence>
<evidence type="ECO:0000256" key="4">
    <source>
        <dbReference type="ARBA" id="ARBA00022989"/>
    </source>
</evidence>
<evidence type="ECO:0000313" key="7">
    <source>
        <dbReference type="EMBL" id="PVD33304.1"/>
    </source>
</evidence>
<dbReference type="EMBL" id="PZQS01000003">
    <property type="protein sequence ID" value="PVD33304.1"/>
    <property type="molecule type" value="Genomic_DNA"/>
</dbReference>
<dbReference type="Pfam" id="PF04505">
    <property type="entry name" value="CD225"/>
    <property type="match status" value="1"/>
</dbReference>
<evidence type="ECO:0000256" key="2">
    <source>
        <dbReference type="ARBA" id="ARBA00006843"/>
    </source>
</evidence>
<name>A0A2T7PIR6_POMCA</name>
<comment type="caution">
    <text evidence="7">The sequence shown here is derived from an EMBL/GenBank/DDBJ whole genome shotgun (WGS) entry which is preliminary data.</text>
</comment>
<feature type="transmembrane region" description="Helical" evidence="6">
    <location>
        <begin position="48"/>
        <end position="71"/>
    </location>
</feature>
<dbReference type="AlphaFoldDB" id="A0A2T7PIR6"/>
<dbReference type="GO" id="GO:0016020">
    <property type="term" value="C:membrane"/>
    <property type="evidence" value="ECO:0007669"/>
    <property type="project" value="UniProtKB-SubCell"/>
</dbReference>
<evidence type="ECO:0000256" key="3">
    <source>
        <dbReference type="ARBA" id="ARBA00022692"/>
    </source>
</evidence>
<dbReference type="PANTHER" id="PTHR14948">
    <property type="entry name" value="NG5"/>
    <property type="match status" value="1"/>
</dbReference>
<dbReference type="InterPro" id="IPR007593">
    <property type="entry name" value="CD225/Dispanin_fam"/>
</dbReference>
<dbReference type="PANTHER" id="PTHR14948:SF25">
    <property type="entry name" value="DUF4190 DOMAIN-CONTAINING PROTEIN"/>
    <property type="match status" value="1"/>
</dbReference>
<protein>
    <recommendedName>
        <fullName evidence="9">Transmembrane protein 233</fullName>
    </recommendedName>
</protein>
<keyword evidence="8" id="KW-1185">Reference proteome</keyword>
<organism evidence="7 8">
    <name type="scientific">Pomacea canaliculata</name>
    <name type="common">Golden apple snail</name>
    <dbReference type="NCBI Taxonomy" id="400727"/>
    <lineage>
        <taxon>Eukaryota</taxon>
        <taxon>Metazoa</taxon>
        <taxon>Spiralia</taxon>
        <taxon>Lophotrochozoa</taxon>
        <taxon>Mollusca</taxon>
        <taxon>Gastropoda</taxon>
        <taxon>Caenogastropoda</taxon>
        <taxon>Architaenioglossa</taxon>
        <taxon>Ampullarioidea</taxon>
        <taxon>Ampullariidae</taxon>
        <taxon>Pomacea</taxon>
    </lineage>
</organism>
<feature type="transmembrane region" description="Helical" evidence="6">
    <location>
        <begin position="91"/>
        <end position="114"/>
    </location>
</feature>
<dbReference type="Proteomes" id="UP000245119">
    <property type="component" value="Linkage Group LG3"/>
</dbReference>
<evidence type="ECO:0008006" key="9">
    <source>
        <dbReference type="Google" id="ProtNLM"/>
    </source>
</evidence>
<sequence>MAGKGFTTPVSGDVYDTNHKQILVTRDPVYCHPAIQNGVIVGRQPYDYLPLAIICAVFNPLLGPVAIVFSVMSNRAFQQGDLRYADKWSQYAFLTCMITIVASIVIYIALAFALSPIGVRGGHSY</sequence>
<proteinExistence type="inferred from homology"/>
<evidence type="ECO:0000256" key="5">
    <source>
        <dbReference type="ARBA" id="ARBA00023136"/>
    </source>
</evidence>
<keyword evidence="3 6" id="KW-0812">Transmembrane</keyword>
<evidence type="ECO:0000313" key="8">
    <source>
        <dbReference type="Proteomes" id="UP000245119"/>
    </source>
</evidence>
<gene>
    <name evidence="7" type="ORF">C0Q70_04557</name>
</gene>
<evidence type="ECO:0000256" key="6">
    <source>
        <dbReference type="SAM" id="Phobius"/>
    </source>
</evidence>
<accession>A0A2T7PIR6</accession>
<keyword evidence="4 6" id="KW-1133">Transmembrane helix</keyword>
<keyword evidence="5 6" id="KW-0472">Membrane</keyword>
<reference evidence="7 8" key="1">
    <citation type="submission" date="2018-04" db="EMBL/GenBank/DDBJ databases">
        <title>The genome of golden apple snail Pomacea canaliculata provides insight into stress tolerance and invasive adaptation.</title>
        <authorList>
            <person name="Liu C."/>
            <person name="Liu B."/>
            <person name="Ren Y."/>
            <person name="Zhang Y."/>
            <person name="Wang H."/>
            <person name="Li S."/>
            <person name="Jiang F."/>
            <person name="Yin L."/>
            <person name="Zhang G."/>
            <person name="Qian W."/>
            <person name="Fan W."/>
        </authorList>
    </citation>
    <scope>NUCLEOTIDE SEQUENCE [LARGE SCALE GENOMIC DNA]</scope>
    <source>
        <strain evidence="7">SZHN2017</strain>
        <tissue evidence="7">Muscle</tissue>
    </source>
</reference>
<dbReference type="InterPro" id="IPR051423">
    <property type="entry name" value="CD225/Dispanin"/>
</dbReference>
<comment type="subcellular location">
    <subcellularLocation>
        <location evidence="1">Membrane</location>
    </subcellularLocation>
</comment>